<sequence length="142" mass="15693">MASCLMTQTGPPLTFLKKLQRGWFQVCVGIDPIAKGLGLLQRPREKEPILPTTATPFQVGGGRVRRKGDQKGVNVFAAACKSCAQGKRKFKKKFSPVHARTPGLEKKGNSGRRWNKTVQSLVEFFFIVGASFKTLQFLAGKR</sequence>
<dbReference type="Proteomes" id="UP001178461">
    <property type="component" value="Chromosome 8"/>
</dbReference>
<evidence type="ECO:0000313" key="2">
    <source>
        <dbReference type="Proteomes" id="UP001178461"/>
    </source>
</evidence>
<accession>A0AA35PBG3</accession>
<keyword evidence="2" id="KW-1185">Reference proteome</keyword>
<name>A0AA35PBG3_9SAUR</name>
<reference evidence="1" key="1">
    <citation type="submission" date="2022-12" db="EMBL/GenBank/DDBJ databases">
        <authorList>
            <person name="Alioto T."/>
            <person name="Alioto T."/>
            <person name="Gomez Garrido J."/>
        </authorList>
    </citation>
    <scope>NUCLEOTIDE SEQUENCE</scope>
</reference>
<gene>
    <name evidence="1" type="ORF">PODLI_1B032777</name>
</gene>
<proteinExistence type="predicted"/>
<dbReference type="AlphaFoldDB" id="A0AA35PBG3"/>
<dbReference type="EMBL" id="OX395133">
    <property type="protein sequence ID" value="CAI5782831.1"/>
    <property type="molecule type" value="Genomic_DNA"/>
</dbReference>
<protein>
    <submittedName>
        <fullName evidence="1">Uncharacterized protein</fullName>
    </submittedName>
</protein>
<evidence type="ECO:0000313" key="1">
    <source>
        <dbReference type="EMBL" id="CAI5782831.1"/>
    </source>
</evidence>
<organism evidence="1 2">
    <name type="scientific">Podarcis lilfordi</name>
    <name type="common">Lilford's wall lizard</name>
    <dbReference type="NCBI Taxonomy" id="74358"/>
    <lineage>
        <taxon>Eukaryota</taxon>
        <taxon>Metazoa</taxon>
        <taxon>Chordata</taxon>
        <taxon>Craniata</taxon>
        <taxon>Vertebrata</taxon>
        <taxon>Euteleostomi</taxon>
        <taxon>Lepidosauria</taxon>
        <taxon>Squamata</taxon>
        <taxon>Bifurcata</taxon>
        <taxon>Unidentata</taxon>
        <taxon>Episquamata</taxon>
        <taxon>Laterata</taxon>
        <taxon>Lacertibaenia</taxon>
        <taxon>Lacertidae</taxon>
        <taxon>Podarcis</taxon>
    </lineage>
</organism>